<dbReference type="Proteomes" id="UP000002872">
    <property type="component" value="Unassembled WGS sequence"/>
</dbReference>
<dbReference type="InParanoid" id="I3EFI8"/>
<dbReference type="OrthoDB" id="10403346at2759"/>
<keyword evidence="2" id="KW-1185">Reference proteome</keyword>
<dbReference type="AlphaFoldDB" id="I3EFI8"/>
<proteinExistence type="predicted"/>
<dbReference type="HOGENOM" id="CLU_1230238_0_0_1"/>
<organism evidence="1 2">
    <name type="scientific">Nematocida parisii (strain ERTm3)</name>
    <name type="common">Nematode killer fungus</name>
    <dbReference type="NCBI Taxonomy" id="935791"/>
    <lineage>
        <taxon>Eukaryota</taxon>
        <taxon>Fungi</taxon>
        <taxon>Fungi incertae sedis</taxon>
        <taxon>Microsporidia</taxon>
        <taxon>Nematocida</taxon>
    </lineage>
</organism>
<dbReference type="EMBL" id="GL870880">
    <property type="protein sequence ID" value="EIJ87985.1"/>
    <property type="molecule type" value="Genomic_DNA"/>
</dbReference>
<protein>
    <submittedName>
        <fullName evidence="1">Uncharacterized protein</fullName>
    </submittedName>
</protein>
<evidence type="ECO:0000313" key="2">
    <source>
        <dbReference type="Proteomes" id="UP000002872"/>
    </source>
</evidence>
<dbReference type="VEuPathDB" id="MicrosporidiaDB:NEQG_02057"/>
<sequence length="225" mass="24905">MMQDQVDSERSTENISRSRTRFTIKQIIRGSKRIFTVSVQGAKAVATHVKKAAVKSKEIVSETIPRGVRSATRRSVRTVKKGVVLVAKTVLPCVGKDHAEDTESEELENLGNVTDIESTVDKALPIPNTQSREVVLLDTIHSKKDKSEDRIVGFVPSTFFLPDPIILCIRDVHSLQVIYNACNVLVSVGGLNISRAFGISYRLYMLGLIPAHNNRTPQNKTIPTK</sequence>
<name>I3EFI8_NEMP3</name>
<evidence type="ECO:0000313" key="1">
    <source>
        <dbReference type="EMBL" id="EIJ87985.1"/>
    </source>
</evidence>
<accession>I3EFI8</accession>
<reference evidence="1" key="1">
    <citation type="submission" date="2011-01" db="EMBL/GenBank/DDBJ databases">
        <title>The Genome Sequence of Nematocida parisii strain ERTm3.</title>
        <authorList>
            <consortium name="The Broad Institute Genome Sequencing Platform"/>
            <consortium name="The Broad Institute Genome Sequencing Center for Infectious Disease"/>
            <person name="Cuomo C."/>
            <person name="Troemel E."/>
            <person name="Young S.K."/>
            <person name="Zeng Q."/>
            <person name="Gargeya S."/>
            <person name="Fitzgerald M."/>
            <person name="Haas B."/>
            <person name="Abouelleil A."/>
            <person name="Alvarado L."/>
            <person name="Arachchi H.M."/>
            <person name="Berlin A."/>
            <person name="Chapman S.B."/>
            <person name="Gearin G."/>
            <person name="Goldberg J."/>
            <person name="Griggs A."/>
            <person name="Gujja S."/>
            <person name="Hansen M."/>
            <person name="Heiman D."/>
            <person name="Howarth C."/>
            <person name="Larimer J."/>
            <person name="Lui A."/>
            <person name="MacDonald P.J.P."/>
            <person name="McCowen C."/>
            <person name="Montmayeur A."/>
            <person name="Murphy C."/>
            <person name="Neiman D."/>
            <person name="Pearson M."/>
            <person name="Priest M."/>
            <person name="Roberts A."/>
            <person name="Saif S."/>
            <person name="Shea T."/>
            <person name="Sisk P."/>
            <person name="Stolte C."/>
            <person name="Sykes S."/>
            <person name="Wortman J."/>
            <person name="Nusbaum C."/>
            <person name="Birren B."/>
        </authorList>
    </citation>
    <scope>NUCLEOTIDE SEQUENCE</scope>
    <source>
        <strain evidence="1">ERTm3</strain>
    </source>
</reference>
<gene>
    <name evidence="1" type="ORF">NEQG_02057</name>
</gene>